<comment type="caution">
    <text evidence="2">The sequence shown here is derived from an EMBL/GenBank/DDBJ whole genome shotgun (WGS) entry which is preliminary data.</text>
</comment>
<evidence type="ECO:0000313" key="3">
    <source>
        <dbReference type="EMBL" id="PSW99358.1"/>
    </source>
</evidence>
<organism evidence="2 5">
    <name type="scientific">Photobacterium iliopiscarium</name>
    <dbReference type="NCBI Taxonomy" id="56192"/>
    <lineage>
        <taxon>Bacteria</taxon>
        <taxon>Pseudomonadati</taxon>
        <taxon>Pseudomonadota</taxon>
        <taxon>Gammaproteobacteria</taxon>
        <taxon>Vibrionales</taxon>
        <taxon>Vibrionaceae</taxon>
        <taxon>Photobacterium</taxon>
    </lineage>
</organism>
<evidence type="ECO:0000313" key="5">
    <source>
        <dbReference type="Proteomes" id="UP000241954"/>
    </source>
</evidence>
<dbReference type="InterPro" id="IPR025309">
    <property type="entry name" value="KTSC_dom"/>
</dbReference>
<gene>
    <name evidence="2" type="ORF">C9I88_01350</name>
    <name evidence="3" type="ORF">C9J52_03105</name>
</gene>
<dbReference type="Pfam" id="PF13619">
    <property type="entry name" value="KTSC"/>
    <property type="match status" value="1"/>
</dbReference>
<dbReference type="AlphaFoldDB" id="A0A0D8P404"/>
<dbReference type="RefSeq" id="WP_045037872.1">
    <property type="nucleotide sequence ID" value="NZ_CAMQYU010000042.1"/>
</dbReference>
<proteinExistence type="predicted"/>
<accession>A0A0D8P404</accession>
<protein>
    <submittedName>
        <fullName evidence="2">KTSC domain-containing protein</fullName>
    </submittedName>
</protein>
<name>A0A0D8P404_9GAMM</name>
<sequence>MINWFIVSSDSIKKIGHDTTNNCLYIDFGQRDGYEVYTNVSLYAFYHFSLAVSIDEYYQQVIRVNYSRKPQCY</sequence>
<evidence type="ECO:0000313" key="4">
    <source>
        <dbReference type="Proteomes" id="UP000241190"/>
    </source>
</evidence>
<dbReference type="EMBL" id="PYOP01000003">
    <property type="protein sequence ID" value="PSW99358.1"/>
    <property type="molecule type" value="Genomic_DNA"/>
</dbReference>
<evidence type="ECO:0000313" key="2">
    <source>
        <dbReference type="EMBL" id="PSV99830.1"/>
    </source>
</evidence>
<dbReference type="EMBL" id="PYLW01000001">
    <property type="protein sequence ID" value="PSV99830.1"/>
    <property type="molecule type" value="Genomic_DNA"/>
</dbReference>
<dbReference type="Proteomes" id="UP000241190">
    <property type="component" value="Unassembled WGS sequence"/>
</dbReference>
<dbReference type="Proteomes" id="UP000241954">
    <property type="component" value="Unassembled WGS sequence"/>
</dbReference>
<dbReference type="GeneID" id="93546761"/>
<evidence type="ECO:0000259" key="1">
    <source>
        <dbReference type="Pfam" id="PF13619"/>
    </source>
</evidence>
<dbReference type="OrthoDB" id="8612029at2"/>
<reference evidence="2 5" key="1">
    <citation type="submission" date="2018-01" db="EMBL/GenBank/DDBJ databases">
        <title>Whole genome sequencing of Histamine producing bacteria.</title>
        <authorList>
            <person name="Butler K."/>
        </authorList>
    </citation>
    <scope>NUCLEOTIDE SEQUENCE [LARGE SCALE GENOMIC DNA]</scope>
    <source>
        <strain evidence="3 4">ATCC 51761</strain>
        <strain evidence="2 5">NCIMB 13481</strain>
    </source>
</reference>
<keyword evidence="4" id="KW-1185">Reference proteome</keyword>
<feature type="domain" description="KTSC" evidence="1">
    <location>
        <begin position="8"/>
        <end position="66"/>
    </location>
</feature>